<dbReference type="GO" id="GO:0012505">
    <property type="term" value="C:endomembrane system"/>
    <property type="evidence" value="ECO:0007669"/>
    <property type="project" value="UniProtKB-SubCell"/>
</dbReference>
<evidence type="ECO:0000256" key="8">
    <source>
        <dbReference type="ARBA" id="ARBA00022989"/>
    </source>
</evidence>
<reference evidence="13" key="1">
    <citation type="journal article" date="2017" name="Gigascience">
        <title>The genome draft of coconut (Cocos nucifera).</title>
        <authorList>
            <person name="Xiao Y."/>
            <person name="Xu P."/>
            <person name="Fan H."/>
            <person name="Baudouin L."/>
            <person name="Xia W."/>
            <person name="Bocs S."/>
            <person name="Xu J."/>
            <person name="Li Q."/>
            <person name="Guo A."/>
            <person name="Zhou L."/>
            <person name="Li J."/>
            <person name="Wu Y."/>
            <person name="Ma Z."/>
            <person name="Armero A."/>
            <person name="Issali A.E."/>
            <person name="Liu N."/>
            <person name="Peng M."/>
            <person name="Yang Y."/>
        </authorList>
    </citation>
    <scope>NUCLEOTIDE SEQUENCE</scope>
    <source>
        <tissue evidence="13">Spear leaf of Hainan Tall coconut</tissue>
    </source>
</reference>
<evidence type="ECO:0000256" key="4">
    <source>
        <dbReference type="ARBA" id="ARBA00012483"/>
    </source>
</evidence>
<evidence type="ECO:0000256" key="10">
    <source>
        <dbReference type="SAM" id="Phobius"/>
    </source>
</evidence>
<evidence type="ECO:0000256" key="9">
    <source>
        <dbReference type="ARBA" id="ARBA00023136"/>
    </source>
</evidence>
<reference evidence="13" key="2">
    <citation type="submission" date="2019-07" db="EMBL/GenBank/DDBJ databases">
        <authorList>
            <person name="Yang Y."/>
            <person name="Bocs S."/>
            <person name="Baudouin L."/>
        </authorList>
    </citation>
    <scope>NUCLEOTIDE SEQUENCE</scope>
    <source>
        <tissue evidence="13">Spear leaf of Hainan Tall coconut</tissue>
    </source>
</reference>
<dbReference type="EC" id="2.3.2.27" evidence="4"/>
<keyword evidence="7" id="KW-0833">Ubl conjugation pathway</keyword>
<evidence type="ECO:0000256" key="6">
    <source>
        <dbReference type="ARBA" id="ARBA00022692"/>
    </source>
</evidence>
<organism evidence="13 14">
    <name type="scientific">Cocos nucifera</name>
    <name type="common">Coconut palm</name>
    <dbReference type="NCBI Taxonomy" id="13894"/>
    <lineage>
        <taxon>Eukaryota</taxon>
        <taxon>Viridiplantae</taxon>
        <taxon>Streptophyta</taxon>
        <taxon>Embryophyta</taxon>
        <taxon>Tracheophyta</taxon>
        <taxon>Spermatophyta</taxon>
        <taxon>Magnoliopsida</taxon>
        <taxon>Liliopsida</taxon>
        <taxon>Arecaceae</taxon>
        <taxon>Arecoideae</taxon>
        <taxon>Cocoseae</taxon>
        <taxon>Attaleinae</taxon>
        <taxon>Cocos</taxon>
    </lineage>
</organism>
<comment type="subcellular location">
    <subcellularLocation>
        <location evidence="2">Endomembrane system</location>
        <topology evidence="2">Multi-pass membrane protein</topology>
    </subcellularLocation>
</comment>
<feature type="domain" description="DUF2921" evidence="12">
    <location>
        <begin position="452"/>
        <end position="623"/>
    </location>
</feature>
<proteinExistence type="predicted"/>
<evidence type="ECO:0000256" key="7">
    <source>
        <dbReference type="ARBA" id="ARBA00022786"/>
    </source>
</evidence>
<keyword evidence="6 10" id="KW-0812">Transmembrane</keyword>
<comment type="pathway">
    <text evidence="3">Protein modification; protein ubiquitination.</text>
</comment>
<dbReference type="OrthoDB" id="756308at2759"/>
<keyword evidence="5" id="KW-0808">Transferase</keyword>
<dbReference type="PANTHER" id="PTHR33389:SF18">
    <property type="entry name" value="OS01G0677900 PROTEIN"/>
    <property type="match status" value="1"/>
</dbReference>
<feature type="transmembrane region" description="Helical" evidence="10">
    <location>
        <begin position="806"/>
        <end position="827"/>
    </location>
</feature>
<dbReference type="PANTHER" id="PTHR33389">
    <property type="entry name" value="FAMILY PROTEIN, PUTATIVE (DUF2921)-RELATED"/>
    <property type="match status" value="1"/>
</dbReference>
<comment type="caution">
    <text evidence="13">The sequence shown here is derived from an EMBL/GenBank/DDBJ whole genome shotgun (WGS) entry which is preliminary data.</text>
</comment>
<dbReference type="InterPro" id="IPR057425">
    <property type="entry name" value="DUF2921_N"/>
</dbReference>
<dbReference type="EMBL" id="CM017885">
    <property type="protein sequence ID" value="KAG1367885.1"/>
    <property type="molecule type" value="Genomic_DNA"/>
</dbReference>
<feature type="transmembrane region" description="Helical" evidence="10">
    <location>
        <begin position="878"/>
        <end position="900"/>
    </location>
</feature>
<evidence type="ECO:0000256" key="5">
    <source>
        <dbReference type="ARBA" id="ARBA00022679"/>
    </source>
</evidence>
<dbReference type="InterPro" id="IPR021319">
    <property type="entry name" value="DUF2921"/>
</dbReference>
<evidence type="ECO:0000256" key="2">
    <source>
        <dbReference type="ARBA" id="ARBA00004127"/>
    </source>
</evidence>
<keyword evidence="9 10" id="KW-0472">Membrane</keyword>
<name>A0A8K0NCR6_COCNU</name>
<comment type="catalytic activity">
    <reaction evidence="1">
        <text>S-ubiquitinyl-[E2 ubiquitin-conjugating enzyme]-L-cysteine + [acceptor protein]-L-lysine = [E2 ubiquitin-conjugating enzyme]-L-cysteine + N(6)-ubiquitinyl-[acceptor protein]-L-lysine.</text>
        <dbReference type="EC" id="2.3.2.27"/>
    </reaction>
</comment>
<feature type="domain" description="DUF2921" evidence="12">
    <location>
        <begin position="51"/>
        <end position="235"/>
    </location>
</feature>
<evidence type="ECO:0000259" key="12">
    <source>
        <dbReference type="Pfam" id="PF25333"/>
    </source>
</evidence>
<evidence type="ECO:0000256" key="3">
    <source>
        <dbReference type="ARBA" id="ARBA00004906"/>
    </source>
</evidence>
<dbReference type="AlphaFoldDB" id="A0A8K0NCR6"/>
<evidence type="ECO:0000259" key="11">
    <source>
        <dbReference type="Pfam" id="PF11145"/>
    </source>
</evidence>
<evidence type="ECO:0000313" key="13">
    <source>
        <dbReference type="EMBL" id="KAG1367885.1"/>
    </source>
</evidence>
<dbReference type="Proteomes" id="UP000797356">
    <property type="component" value="Chromosome 14"/>
</dbReference>
<keyword evidence="8 10" id="KW-1133">Transmembrane helix</keyword>
<sequence length="927" mass="103787">MATLSPSPAPPPKNSRAIVRVPSIPRPWILLFLAALFPSSAVSVAAADISYADHCGSIVPESDPEDFLVDFPGALRLSNGFFTGRHQMFGDDRDAPFHVAGSFHFYAKSLDPARFPAVLRVHGTLMIRGRWYHVTRRNLTEGRSLLHRVRPRFPRTLGLNDRASIDLHGFWSEDVGKLCMVGAGHGRLGEGKLLSITAIFKLNYPKISNISSSLVSGTLESLDADNSSNHFDPISVIAYAQNKYEFTQISPAQKSCSRVNDLEESLGLDSGSICLNLQRYLRWPFEMEYGGQCSSGRCVPLTKSSGFSAKFVSLNLIHCLDDGKLHMYVEFSNDTRLGLRRLLVPEKTLVAEGVWDQKKNRLCLVACRIVSSSHSLAVNISVDDCTIRMSFWFPAVWSIENRNTIAGRMWSDQNENASGYFDTIFFRNSENDWSTLSVPGVKYNYTKIDAASKSCGKSSLWNLSKKKYPVLKYFEDFRFRISVRNAEGKRTRGFATPISIGETFHDAGNPKLLPAVKETNHSLQNVSYKINFMFSDSSSYMSMPPGISAEGVYDAQTGSLCMVGCRYIDSSVAGKQEKIGVSVDCGIRISIQLAPLNPEDGDHLSGTIRSTRDKSDPLFFEPLEIMPMGMDRNQAMESIWRRKIEITMVLISLTLSCIFLGLQLLHVAKNPQVLPAISMAMLIILTLGYMFPLVLNFEALFMSRNRQNVLSWRGGWLEVNEVIVRVMTMVAFLLQLRFLQVAWTARSADEGRRDLWLAEREALKIYLPLYLAGGLIAWFIRVNSNHTSHRQPLLTAANHHSFWENLVSYAGLILDGFLLPQVIFNIFSSSKHKALAPSFYVGTTAIRALPHVYDAYRASHYVPLLNSSYIYASPSEDFYSLAWDIIIPCTGVLFSGLIYLQQRFGGTFFLAWKKWSGGYETVPAVTS</sequence>
<accession>A0A8K0NCR6</accession>
<evidence type="ECO:0000256" key="1">
    <source>
        <dbReference type="ARBA" id="ARBA00000900"/>
    </source>
</evidence>
<feature type="domain" description="SWEET-like" evidence="11">
    <location>
        <begin position="635"/>
        <end position="912"/>
    </location>
</feature>
<dbReference type="GO" id="GO:0061630">
    <property type="term" value="F:ubiquitin protein ligase activity"/>
    <property type="evidence" value="ECO:0007669"/>
    <property type="project" value="UniProtKB-EC"/>
</dbReference>
<gene>
    <name evidence="13" type="ORF">COCNU_14G003530</name>
</gene>
<feature type="domain" description="DUF2921" evidence="12">
    <location>
        <begin position="265"/>
        <end position="424"/>
    </location>
</feature>
<feature type="transmembrane region" description="Helical" evidence="10">
    <location>
        <begin position="646"/>
        <end position="668"/>
    </location>
</feature>
<evidence type="ECO:0000313" key="14">
    <source>
        <dbReference type="Proteomes" id="UP000797356"/>
    </source>
</evidence>
<dbReference type="Pfam" id="PF25333">
    <property type="entry name" value="DUF2921_N"/>
    <property type="match status" value="3"/>
</dbReference>
<keyword evidence="14" id="KW-1185">Reference proteome</keyword>
<protein>
    <recommendedName>
        <fullName evidence="4">RING-type E3 ubiquitin transferase</fullName>
        <ecNumber evidence="4">2.3.2.27</ecNumber>
    </recommendedName>
</protein>
<dbReference type="Pfam" id="PF11145">
    <property type="entry name" value="DUF2921"/>
    <property type="match status" value="1"/>
</dbReference>
<feature type="transmembrane region" description="Helical" evidence="10">
    <location>
        <begin position="763"/>
        <end position="780"/>
    </location>
</feature>
<feature type="transmembrane region" description="Helical" evidence="10">
    <location>
        <begin position="680"/>
        <end position="702"/>
    </location>
</feature>